<dbReference type="Pfam" id="PF24476">
    <property type="entry name" value="DUF7580"/>
    <property type="match status" value="1"/>
</dbReference>
<protein>
    <recommendedName>
        <fullName evidence="6">Nucleoside phosphorylase domain-containing protein</fullName>
    </recommendedName>
</protein>
<organism evidence="4 5">
    <name type="scientific">Arthrobotrys musiformis</name>
    <dbReference type="NCBI Taxonomy" id="47236"/>
    <lineage>
        <taxon>Eukaryota</taxon>
        <taxon>Fungi</taxon>
        <taxon>Dikarya</taxon>
        <taxon>Ascomycota</taxon>
        <taxon>Pezizomycotina</taxon>
        <taxon>Orbiliomycetes</taxon>
        <taxon>Orbiliales</taxon>
        <taxon>Orbiliaceae</taxon>
        <taxon>Arthrobotrys</taxon>
    </lineage>
</organism>
<dbReference type="SUPFAM" id="SSF53167">
    <property type="entry name" value="Purine and uridine phosphorylases"/>
    <property type="match status" value="1"/>
</dbReference>
<name>A0AAV9W2J1_9PEZI</name>
<evidence type="ECO:0008006" key="6">
    <source>
        <dbReference type="Google" id="ProtNLM"/>
    </source>
</evidence>
<evidence type="ECO:0000313" key="4">
    <source>
        <dbReference type="EMBL" id="KAK6499941.1"/>
    </source>
</evidence>
<feature type="region of interest" description="Disordered" evidence="1">
    <location>
        <begin position="521"/>
        <end position="685"/>
    </location>
</feature>
<proteinExistence type="predicted"/>
<keyword evidence="5" id="KW-1185">Reference proteome</keyword>
<sequence length="1033" mass="114931">MSVSSGWDLLRSLRQHRARLRNETKYRKFNLDQEPTSISEINRQNNLHLLENGLREIMRRKDLDTLLDGHLDEAAGEQARTHVESICALMERGLDNFNSGAVQRIGHPTDNYDRLRALLDELSKTAWEFVMVSGDTRKLFEPMTLEQDKEEVEKFNDFFNSLTRFSIMDVCPAAPAREVSPELEKPNVSHAQDHPVTVFDGLDTLLSRLNDPKICQKHHVLLQLPQSNAASRKEYQESQLKLFLSICGAETPPIWLESQLETLLSTDIDEEDLCPVGPELCSHIRDTEEIGDKLYLAATAENIHIRLTGLSDFDENSDPMPCPIKKPVVTLKSLIKMGAFNQWVWGYNGPRFSEQDKEELAATLISSLPLSLDRDSSRVIKCWDSDSIYFLGESKDECMQSCPYALCTHMPVNGPKATGSGATQRSDPSLERVDFQLMAKLLLAIGGWSVGDGAIAASEIQREIYRDLRRRNYLEAVHNCLVFRQRCQRDMKIRGFKGKITTVANAASGIVSEIIGKIRSTSQQKRQLVDEEDHTYQITSEDDQSGIWGGSRTRSPQPPPQKGHPGHSDSYSSNRTAQSRGKRVKFIVNDSENEQPLATTTRLPPEATNHSLTDRYPRLHCGRKRSNDRNGGRFVNSTPRTPSPAAPSREFSRHSESPGPEQAPSPTPSYLYTSGHFSQGSPSPPASRREFKIAIICALPLEANAVCSLLDEDWDSERDRYGIAPGDTNTYSTGLIGNHSVVIAHMPHMGKCNAAIVAANCRKSFPEITLGLIVGICGAAPFKNGHKSMEILLGDVVISTGVIQYDFGSQYPHGFARKTGVLDNLGRHGMKVNSLLAKLQSSHVKRKLQNKTCEYLSTFAKVGDTISYPGAGEDKLFDSSYRHKHPGLSDCRICAACQKKDDPVCLEAIDLACEKLGCEIANLVPRKRLTEAMKDTHQNPHSLKPEIHFGLVASGDTVMKSAEDRDEIASREGIIAFEMEAAGVWENFPCLVIKGVCDYADSHKSKRWQEYAAATAAACTKAFLDHWAVVDVS</sequence>
<evidence type="ECO:0000259" key="2">
    <source>
        <dbReference type="Pfam" id="PF01048"/>
    </source>
</evidence>
<gene>
    <name evidence="4" type="ORF">TWF481_010297</name>
</gene>
<dbReference type="InterPro" id="IPR000845">
    <property type="entry name" value="Nucleoside_phosphorylase_d"/>
</dbReference>
<dbReference type="PANTHER" id="PTHR46082:SF6">
    <property type="entry name" value="AAA+ ATPASE DOMAIN-CONTAINING PROTEIN-RELATED"/>
    <property type="match status" value="1"/>
</dbReference>
<feature type="domain" description="DUF7580" evidence="3">
    <location>
        <begin position="202"/>
        <end position="492"/>
    </location>
</feature>
<dbReference type="InterPro" id="IPR053137">
    <property type="entry name" value="NLR-like"/>
</dbReference>
<dbReference type="InterPro" id="IPR056002">
    <property type="entry name" value="DUF7580"/>
</dbReference>
<dbReference type="InterPro" id="IPR035994">
    <property type="entry name" value="Nucleoside_phosphorylase_sf"/>
</dbReference>
<reference evidence="4 5" key="1">
    <citation type="submission" date="2023-08" db="EMBL/GenBank/DDBJ databases">
        <authorList>
            <person name="Palmer J.M."/>
        </authorList>
    </citation>
    <scope>NUCLEOTIDE SEQUENCE [LARGE SCALE GENOMIC DNA]</scope>
    <source>
        <strain evidence="4 5">TWF481</strain>
    </source>
</reference>
<evidence type="ECO:0000313" key="5">
    <source>
        <dbReference type="Proteomes" id="UP001370758"/>
    </source>
</evidence>
<dbReference type="Pfam" id="PF01048">
    <property type="entry name" value="PNP_UDP_1"/>
    <property type="match status" value="1"/>
</dbReference>
<dbReference type="Gene3D" id="3.40.50.1580">
    <property type="entry name" value="Nucleoside phosphorylase domain"/>
    <property type="match status" value="1"/>
</dbReference>
<comment type="caution">
    <text evidence="4">The sequence shown here is derived from an EMBL/GenBank/DDBJ whole genome shotgun (WGS) entry which is preliminary data.</text>
</comment>
<dbReference type="PANTHER" id="PTHR46082">
    <property type="entry name" value="ATP/GTP-BINDING PROTEIN-RELATED"/>
    <property type="match status" value="1"/>
</dbReference>
<feature type="compositionally biased region" description="Polar residues" evidence="1">
    <location>
        <begin position="668"/>
        <end position="681"/>
    </location>
</feature>
<dbReference type="EMBL" id="JAVHJL010000007">
    <property type="protein sequence ID" value="KAK6499941.1"/>
    <property type="molecule type" value="Genomic_DNA"/>
</dbReference>
<dbReference type="Proteomes" id="UP001370758">
    <property type="component" value="Unassembled WGS sequence"/>
</dbReference>
<evidence type="ECO:0000256" key="1">
    <source>
        <dbReference type="SAM" id="MobiDB-lite"/>
    </source>
</evidence>
<evidence type="ECO:0000259" key="3">
    <source>
        <dbReference type="Pfam" id="PF24476"/>
    </source>
</evidence>
<feature type="compositionally biased region" description="Polar residues" evidence="1">
    <location>
        <begin position="569"/>
        <end position="579"/>
    </location>
</feature>
<accession>A0AAV9W2J1</accession>
<dbReference type="GO" id="GO:0009116">
    <property type="term" value="P:nucleoside metabolic process"/>
    <property type="evidence" value="ECO:0007669"/>
    <property type="project" value="InterPro"/>
</dbReference>
<dbReference type="AlphaFoldDB" id="A0AAV9W2J1"/>
<dbReference type="GO" id="GO:0003824">
    <property type="term" value="F:catalytic activity"/>
    <property type="evidence" value="ECO:0007669"/>
    <property type="project" value="InterPro"/>
</dbReference>
<feature type="domain" description="Nucleoside phosphorylase" evidence="2">
    <location>
        <begin position="692"/>
        <end position="813"/>
    </location>
</feature>